<accession>H6N6B8</accession>
<name>H6N6B8_MYCHN</name>
<organism evidence="1 2">
    <name type="scientific">Mycoplasma haemocanis (strain Illinois)</name>
    <dbReference type="NCBI Taxonomy" id="1111676"/>
    <lineage>
        <taxon>Bacteria</taxon>
        <taxon>Bacillati</taxon>
        <taxon>Mycoplasmatota</taxon>
        <taxon>Mollicutes</taxon>
        <taxon>Mycoplasmataceae</taxon>
        <taxon>Mycoplasma</taxon>
    </lineage>
</organism>
<evidence type="ECO:0000313" key="1">
    <source>
        <dbReference type="EMBL" id="AEW45190.1"/>
    </source>
</evidence>
<dbReference type="STRING" id="1111676.MHC_01620"/>
<reference evidence="1 2" key="1">
    <citation type="journal article" date="2012" name="J. Bacteriol.">
        <title>Complete genome sequence of Mycoplasma haemocanis strain Illinois.</title>
        <authorList>
            <person name="do Nascimento N.C."/>
            <person name="Guimaraes A.M."/>
            <person name="Santos A.P."/>
            <person name="Sanmiguel P.J."/>
            <person name="Messick J.B."/>
        </authorList>
    </citation>
    <scope>NUCLEOTIDE SEQUENCE [LARGE SCALE GENOMIC DNA]</scope>
    <source>
        <strain evidence="1 2">Illinois</strain>
    </source>
</reference>
<protein>
    <submittedName>
        <fullName evidence="1">Uncharacterized protein</fullName>
    </submittedName>
</protein>
<dbReference type="AlphaFoldDB" id="H6N6B8"/>
<keyword evidence="2" id="KW-1185">Reference proteome</keyword>
<evidence type="ECO:0000313" key="2">
    <source>
        <dbReference type="Proteomes" id="UP000009135"/>
    </source>
</evidence>
<dbReference type="EMBL" id="CP003199">
    <property type="protein sequence ID" value="AEW45190.1"/>
    <property type="molecule type" value="Genomic_DNA"/>
</dbReference>
<dbReference type="HOGENOM" id="CLU_098620_3_0_14"/>
<dbReference type="Proteomes" id="UP000009135">
    <property type="component" value="Chromosome"/>
</dbReference>
<dbReference type="KEGG" id="mhe:MHC_01620"/>
<sequence>MNKFIPVLGVLGIGGIAGLGTALSHSMSDKETIKDKLLKEGYKLLKEDGAEWGKILEAYKNDKNVWKLKKEHSGISEDIQNEFDLKAACKTVVKAESSIKELYKSVTKWCVVPRKAEEFVTGLLGVDANNTNDTSAWQHNIDGYKATHQSSGGKYEWSDVSFENNGNAEDLKKLKNGCKTRRDKLTYDVEFDTTISEINKWCLGKKS</sequence>
<gene>
    <name evidence="1" type="ordered locus">MHC_01620</name>
</gene>
<proteinExistence type="predicted"/>